<dbReference type="EMBL" id="JANBTW010000018">
    <property type="protein sequence ID" value="KAJ2678760.1"/>
    <property type="molecule type" value="Genomic_DNA"/>
</dbReference>
<proteinExistence type="inferred from homology"/>
<dbReference type="InterPro" id="IPR004015">
    <property type="entry name" value="SKI-int_prot_SKIP_SNW-dom"/>
</dbReference>
<feature type="compositionally biased region" description="Polar residues" evidence="4">
    <location>
        <begin position="343"/>
        <end position="352"/>
    </location>
</feature>
<dbReference type="Pfam" id="PF02731">
    <property type="entry name" value="SKIP_SNW"/>
    <property type="match status" value="1"/>
</dbReference>
<keyword evidence="3" id="KW-0747">Spliceosome</keyword>
<keyword evidence="3" id="KW-0539">Nucleus</keyword>
<feature type="domain" description="SKI-interacting protein SKIP SNW" evidence="5">
    <location>
        <begin position="176"/>
        <end position="334"/>
    </location>
</feature>
<sequence length="555" mass="62050">MSSISQFLPEPKHSASATSERQRSAEETRVATTTETQLPGYGHRQGWVPKTAQDFGDGGAYPEIHMLQYPRGLGLKREKKGNALAKQVDGDGNVSYDALARHGRRSNEVVHSQFKDMIPLRQRRDFGDSEDAIPDRPDADAVRETAERTKSALEKIVGGRISGAAKSTQAAKEPVYVRYTPGQQSEGFNSGARQRIVRVTEMPVDPMEPAKVRHQKRARAAAEPPAPVMHSPPRKLTAEEQREWVIPPCVSNWKNIHGFTVSLDKRLATDGRGMEETAVSDNFARLSEALVSAESHARAEIAERAQIRQALAQRDKEAKEERLRLLAQKAREERAANKEPEILQQQRETTPESYAPPPMDSPAKPDSRRLAAADYFTERRRSRSPGSGDERRRDERHRDELRRERRKQHERDLRLSRMGDSAKAKHLRGADARDISEKIALGIARPAGPREGLFDSRLFNQPSASNAALQNDEAYSLYDKPLFTTAGRAGYRPRASDEGSTRDVERLMASDRFGGALRSKDGAVAPKQPVEFEKGDVFGIGDFVDSTKKQQQQQQ</sequence>
<comment type="subcellular location">
    <subcellularLocation>
        <location evidence="3">Nucleus</location>
    </subcellularLocation>
</comment>
<evidence type="ECO:0000256" key="4">
    <source>
        <dbReference type="SAM" id="MobiDB-lite"/>
    </source>
</evidence>
<evidence type="ECO:0000313" key="6">
    <source>
        <dbReference type="EMBL" id="KAJ2678760.1"/>
    </source>
</evidence>
<accession>A0A9W8KZF3</accession>
<dbReference type="InterPro" id="IPR017862">
    <property type="entry name" value="SKI-int_prot_SKIP"/>
</dbReference>
<feature type="region of interest" description="Disordered" evidence="4">
    <location>
        <begin position="1"/>
        <end position="50"/>
    </location>
</feature>
<gene>
    <name evidence="6" type="primary">PRP45</name>
    <name evidence="6" type="ORF">GGI25_002145</name>
</gene>
<dbReference type="PANTHER" id="PTHR12096">
    <property type="entry name" value="NUCLEAR PROTEIN SKIP-RELATED"/>
    <property type="match status" value="1"/>
</dbReference>
<keyword evidence="3" id="KW-0508">mRNA splicing</keyword>
<keyword evidence="3" id="KW-0507">mRNA processing</keyword>
<feature type="compositionally biased region" description="Basic and acidic residues" evidence="4">
    <location>
        <begin position="20"/>
        <end position="29"/>
    </location>
</feature>
<reference evidence="6" key="1">
    <citation type="submission" date="2022-07" db="EMBL/GenBank/DDBJ databases">
        <title>Phylogenomic reconstructions and comparative analyses of Kickxellomycotina fungi.</title>
        <authorList>
            <person name="Reynolds N.K."/>
            <person name="Stajich J.E."/>
            <person name="Barry K."/>
            <person name="Grigoriev I.V."/>
            <person name="Crous P."/>
            <person name="Smith M.E."/>
        </authorList>
    </citation>
    <scope>NUCLEOTIDE SEQUENCE</scope>
    <source>
        <strain evidence="6">NRRL 3115</strain>
    </source>
</reference>
<dbReference type="GO" id="GO:0005681">
    <property type="term" value="C:spliceosomal complex"/>
    <property type="evidence" value="ECO:0007669"/>
    <property type="project" value="UniProtKB-UniRule"/>
</dbReference>
<comment type="function">
    <text evidence="3">Involved in pre-mRNA splicing.</text>
</comment>
<name>A0A9W8KZF3_9FUNG</name>
<evidence type="ECO:0000256" key="1">
    <source>
        <dbReference type="ARBA" id="ARBA00010197"/>
    </source>
</evidence>
<evidence type="ECO:0000259" key="5">
    <source>
        <dbReference type="Pfam" id="PF02731"/>
    </source>
</evidence>
<comment type="caution">
    <text evidence="6">The sequence shown here is derived from an EMBL/GenBank/DDBJ whole genome shotgun (WGS) entry which is preliminary data.</text>
</comment>
<dbReference type="Proteomes" id="UP001151518">
    <property type="component" value="Unassembled WGS sequence"/>
</dbReference>
<comment type="subunit">
    <text evidence="3">Associated with the spliceosome.</text>
</comment>
<organism evidence="6 7">
    <name type="scientific">Coemansia spiralis</name>
    <dbReference type="NCBI Taxonomy" id="417178"/>
    <lineage>
        <taxon>Eukaryota</taxon>
        <taxon>Fungi</taxon>
        <taxon>Fungi incertae sedis</taxon>
        <taxon>Zoopagomycota</taxon>
        <taxon>Kickxellomycotina</taxon>
        <taxon>Kickxellomycetes</taxon>
        <taxon>Kickxellales</taxon>
        <taxon>Kickxellaceae</taxon>
        <taxon>Coemansia</taxon>
    </lineage>
</organism>
<feature type="compositionally biased region" description="Basic and acidic residues" evidence="4">
    <location>
        <begin position="363"/>
        <end position="379"/>
    </location>
</feature>
<protein>
    <recommendedName>
        <fullName evidence="2 3">Pre-mRNA-processing protein 45</fullName>
    </recommendedName>
</protein>
<dbReference type="GO" id="GO:0000398">
    <property type="term" value="P:mRNA splicing, via spliceosome"/>
    <property type="evidence" value="ECO:0007669"/>
    <property type="project" value="InterPro"/>
</dbReference>
<dbReference type="OrthoDB" id="666364at2759"/>
<evidence type="ECO:0000256" key="2">
    <source>
        <dbReference type="ARBA" id="ARBA00022160"/>
    </source>
</evidence>
<feature type="region of interest" description="Disordered" evidence="4">
    <location>
        <begin position="330"/>
        <end position="431"/>
    </location>
</feature>
<feature type="compositionally biased region" description="Basic and acidic residues" evidence="4">
    <location>
        <begin position="388"/>
        <end position="431"/>
    </location>
</feature>
<evidence type="ECO:0000313" key="7">
    <source>
        <dbReference type="Proteomes" id="UP001151518"/>
    </source>
</evidence>
<dbReference type="AlphaFoldDB" id="A0A9W8KZF3"/>
<comment type="similarity">
    <text evidence="1 3">Belongs to the SNW family.</text>
</comment>
<evidence type="ECO:0000256" key="3">
    <source>
        <dbReference type="RuleBase" id="RU367140"/>
    </source>
</evidence>
<feature type="compositionally biased region" description="Basic and acidic residues" evidence="4">
    <location>
        <begin position="330"/>
        <end position="341"/>
    </location>
</feature>